<dbReference type="OrthoDB" id="6508832at2759"/>
<protein>
    <submittedName>
        <fullName evidence="3">Ubiquitin-conjugating enzyme variant MMS2</fullName>
    </submittedName>
</protein>
<dbReference type="PANTHER" id="PTHR24068">
    <property type="entry name" value="UBIQUITIN-CONJUGATING ENZYME E2"/>
    <property type="match status" value="1"/>
</dbReference>
<evidence type="ECO:0000313" key="4">
    <source>
        <dbReference type="Proteomes" id="UP000095728"/>
    </source>
</evidence>
<accession>A0A1E5REC3</accession>
<dbReference type="InterPro" id="IPR000608">
    <property type="entry name" value="UBC"/>
</dbReference>
<dbReference type="STRING" id="56408.A0A1E5REC3"/>
<evidence type="ECO:0000256" key="1">
    <source>
        <dbReference type="ARBA" id="ARBA00022786"/>
    </source>
</evidence>
<dbReference type="PROSITE" id="PS50127">
    <property type="entry name" value="UBC_2"/>
    <property type="match status" value="1"/>
</dbReference>
<comment type="caution">
    <text evidence="3">The sequence shown here is derived from an EMBL/GenBank/DDBJ whole genome shotgun (WGS) entry which is preliminary data.</text>
</comment>
<name>A0A1E5REC3_9ASCO</name>
<dbReference type="EMBL" id="LPNM01000007">
    <property type="protein sequence ID" value="OEJ85247.1"/>
    <property type="molecule type" value="Genomic_DNA"/>
</dbReference>
<reference evidence="4" key="1">
    <citation type="journal article" date="2016" name="Genome Announc.">
        <title>Genome sequences of three species of Hanseniaspora isolated from spontaneous wine fermentations.</title>
        <authorList>
            <person name="Sternes P.R."/>
            <person name="Lee D."/>
            <person name="Kutyna D.R."/>
            <person name="Borneman A.R."/>
        </authorList>
    </citation>
    <scope>NUCLEOTIDE SEQUENCE [LARGE SCALE GENOMIC DNA]</scope>
    <source>
        <strain evidence="4">AWRI3579</strain>
    </source>
</reference>
<dbReference type="FunCoup" id="A0A1E5REC3">
    <property type="interactions" value="1114"/>
</dbReference>
<dbReference type="InterPro" id="IPR016135">
    <property type="entry name" value="UBQ-conjugating_enzyme/RWD"/>
</dbReference>
<keyword evidence="4" id="KW-1185">Reference proteome</keyword>
<sequence>MSKVPRSFRLLEELEKGEKGGSQACSYGLADGDDITMTNWNGTILGAPNCVHANRIYFVSITCGPNYPDEPPHIKFVSKINLDCVDQTTGDVKPEALHILQNWKRSHTMEDILLELRKEMITPNNKKLPQPAEGSTF</sequence>
<gene>
    <name evidence="3" type="ORF">AWRI3579_g1927</name>
</gene>
<feature type="domain" description="UBC core" evidence="2">
    <location>
        <begin position="5"/>
        <end position="137"/>
    </location>
</feature>
<dbReference type="SMART" id="SM00212">
    <property type="entry name" value="UBCc"/>
    <property type="match status" value="1"/>
</dbReference>
<keyword evidence="1" id="KW-0833">Ubl conjugation pathway</keyword>
<dbReference type="FunFam" id="3.10.110.10:FF:000026">
    <property type="entry name" value="Ubiquitin-conjugating enzyme E2 variant"/>
    <property type="match status" value="1"/>
</dbReference>
<evidence type="ECO:0000313" key="3">
    <source>
        <dbReference type="EMBL" id="OEJ85247.1"/>
    </source>
</evidence>
<dbReference type="AlphaFoldDB" id="A0A1E5REC3"/>
<dbReference type="Proteomes" id="UP000095728">
    <property type="component" value="Unassembled WGS sequence"/>
</dbReference>
<organism evidence="3 4">
    <name type="scientific">Hanseniaspora osmophila</name>
    <dbReference type="NCBI Taxonomy" id="56408"/>
    <lineage>
        <taxon>Eukaryota</taxon>
        <taxon>Fungi</taxon>
        <taxon>Dikarya</taxon>
        <taxon>Ascomycota</taxon>
        <taxon>Saccharomycotina</taxon>
        <taxon>Saccharomycetes</taxon>
        <taxon>Saccharomycodales</taxon>
        <taxon>Saccharomycodaceae</taxon>
        <taxon>Hanseniaspora</taxon>
    </lineage>
</organism>
<dbReference type="InParanoid" id="A0A1E5REC3"/>
<dbReference type="CDD" id="cd23807">
    <property type="entry name" value="UEV_UBE2V"/>
    <property type="match status" value="1"/>
</dbReference>
<dbReference type="SUPFAM" id="SSF54495">
    <property type="entry name" value="UBC-like"/>
    <property type="match status" value="1"/>
</dbReference>
<dbReference type="GO" id="GO:0006301">
    <property type="term" value="P:DNA damage tolerance"/>
    <property type="evidence" value="ECO:0007669"/>
    <property type="project" value="UniProtKB-ARBA"/>
</dbReference>
<dbReference type="Pfam" id="PF00179">
    <property type="entry name" value="UQ_con"/>
    <property type="match status" value="1"/>
</dbReference>
<evidence type="ECO:0000259" key="2">
    <source>
        <dbReference type="PROSITE" id="PS50127"/>
    </source>
</evidence>
<dbReference type="Gene3D" id="3.10.110.10">
    <property type="entry name" value="Ubiquitin Conjugating Enzyme"/>
    <property type="match status" value="1"/>
</dbReference>
<proteinExistence type="predicted"/>